<evidence type="ECO:0000313" key="1">
    <source>
        <dbReference type="EMBL" id="MFD1326066.1"/>
    </source>
</evidence>
<name>A0ABW3YRN6_9ACTN</name>
<gene>
    <name evidence="1" type="ORF">ACFQ4H_33815</name>
</gene>
<evidence type="ECO:0008006" key="3">
    <source>
        <dbReference type="Google" id="ProtNLM"/>
    </source>
</evidence>
<keyword evidence="2" id="KW-1185">Reference proteome</keyword>
<proteinExistence type="predicted"/>
<sequence length="111" mass="12142">MNSIDRNGDGVMDMLPDETRAHLRTVHDAGEQFAVAWSNARAAIANAKIGEGPMGEKFMENYQPSVEAVSTILDKVPDAYRQLANWGYGAVQIYQGADAEAVQEFPRSSQP</sequence>
<reference evidence="2" key="1">
    <citation type="journal article" date="2019" name="Int. J. Syst. Evol. Microbiol.">
        <title>The Global Catalogue of Microorganisms (GCM) 10K type strain sequencing project: providing services to taxonomists for standard genome sequencing and annotation.</title>
        <authorList>
            <consortium name="The Broad Institute Genomics Platform"/>
            <consortium name="The Broad Institute Genome Sequencing Center for Infectious Disease"/>
            <person name="Wu L."/>
            <person name="Ma J."/>
        </authorList>
    </citation>
    <scope>NUCLEOTIDE SEQUENCE [LARGE SCALE GENOMIC DNA]</scope>
    <source>
        <strain evidence="2">JCM 31037</strain>
    </source>
</reference>
<comment type="caution">
    <text evidence="1">The sequence shown here is derived from an EMBL/GenBank/DDBJ whole genome shotgun (WGS) entry which is preliminary data.</text>
</comment>
<organism evidence="1 2">
    <name type="scientific">Micromonospora sonneratiae</name>
    <dbReference type="NCBI Taxonomy" id="1184706"/>
    <lineage>
        <taxon>Bacteria</taxon>
        <taxon>Bacillati</taxon>
        <taxon>Actinomycetota</taxon>
        <taxon>Actinomycetes</taxon>
        <taxon>Micromonosporales</taxon>
        <taxon>Micromonosporaceae</taxon>
        <taxon>Micromonospora</taxon>
    </lineage>
</organism>
<dbReference type="RefSeq" id="WP_377579176.1">
    <property type="nucleotide sequence ID" value="NZ_JBHTMP010000115.1"/>
</dbReference>
<accession>A0ABW3YRN6</accession>
<evidence type="ECO:0000313" key="2">
    <source>
        <dbReference type="Proteomes" id="UP001597260"/>
    </source>
</evidence>
<protein>
    <recommendedName>
        <fullName evidence="3">Excreted virulence factor EspC, type VII ESX diderm</fullName>
    </recommendedName>
</protein>
<dbReference type="EMBL" id="JBHTMP010000115">
    <property type="protein sequence ID" value="MFD1326066.1"/>
    <property type="molecule type" value="Genomic_DNA"/>
</dbReference>
<dbReference type="Proteomes" id="UP001597260">
    <property type="component" value="Unassembled WGS sequence"/>
</dbReference>